<feature type="transmembrane region" description="Helical" evidence="8">
    <location>
        <begin position="12"/>
        <end position="34"/>
    </location>
</feature>
<feature type="transmembrane region" description="Helical" evidence="8">
    <location>
        <begin position="54"/>
        <end position="74"/>
    </location>
</feature>
<name>A0AAD5HB18_UMBRA</name>
<feature type="transmembrane region" description="Helical" evidence="8">
    <location>
        <begin position="432"/>
        <end position="450"/>
    </location>
</feature>
<feature type="transmembrane region" description="Helical" evidence="8">
    <location>
        <begin position="86"/>
        <end position="105"/>
    </location>
</feature>
<sequence length="496" mass="54803">MFSFHISKQRLACYSYAMVATLCMFINGYDASVFNNIMNWTTWNEKFNNPPNNNLIGAVNSSTMVSTIVFGFFASPFISDRFGRRMSIFIGCFIIVIAAIIELVAPNIGGFIGGRVVIGMGAGISMAAGPTYMSEITPQDIRGRMLSFWQIAYSVGALVCTYIALGTSYYPNLGQWQWGVPVLLQCAAPVICCCLIFFCPESPRWLIQKGRDEDARTALLRIREPQEVESELHGIKDAIRWEQENTTQSFRDLFVTPSMRRRLLVGLVINFGQQVTGQAMMTQYSSRVYTKIFTDQSTITLINALNYTFGILFTLPATFLSDRLGRRALFIIGGIGQAVMLIIAATVMLTVPQPDGHPSTAVGAGVVLVMFLFTASYKPTWGATVWIYTSEMFPMNVRAVAVAVCSNTQNVAGAILAQAFPPMFASMGFKAFYVWVGCNVCLVTFVYFMCPETKGLALEDIDVIFGATAHDIESTSYENEKPASIKVDESGEKTKF</sequence>
<feature type="domain" description="Major facilitator superfamily (MFS) profile" evidence="9">
    <location>
        <begin position="16"/>
        <end position="454"/>
    </location>
</feature>
<dbReference type="InterPro" id="IPR036259">
    <property type="entry name" value="MFS_trans_sf"/>
</dbReference>
<dbReference type="InterPro" id="IPR003663">
    <property type="entry name" value="Sugar/inositol_transpt"/>
</dbReference>
<evidence type="ECO:0000256" key="1">
    <source>
        <dbReference type="ARBA" id="ARBA00004141"/>
    </source>
</evidence>
<keyword evidence="5 8" id="KW-1133">Transmembrane helix</keyword>
<dbReference type="GeneID" id="75910002"/>
<feature type="transmembrane region" description="Helical" evidence="8">
    <location>
        <begin position="145"/>
        <end position="164"/>
    </location>
</feature>
<dbReference type="PROSITE" id="PS50850">
    <property type="entry name" value="MFS"/>
    <property type="match status" value="1"/>
</dbReference>
<dbReference type="GO" id="GO:0005351">
    <property type="term" value="F:carbohydrate:proton symporter activity"/>
    <property type="evidence" value="ECO:0007669"/>
    <property type="project" value="TreeGrafter"/>
</dbReference>
<dbReference type="InterPro" id="IPR005828">
    <property type="entry name" value="MFS_sugar_transport-like"/>
</dbReference>
<dbReference type="RefSeq" id="XP_051442536.1">
    <property type="nucleotide sequence ID" value="XM_051584652.1"/>
</dbReference>
<evidence type="ECO:0000256" key="3">
    <source>
        <dbReference type="ARBA" id="ARBA00022448"/>
    </source>
</evidence>
<evidence type="ECO:0000313" key="11">
    <source>
        <dbReference type="Proteomes" id="UP001206595"/>
    </source>
</evidence>
<dbReference type="AlphaFoldDB" id="A0AAD5HB18"/>
<feature type="transmembrane region" description="Helical" evidence="8">
    <location>
        <begin position="263"/>
        <end position="281"/>
    </location>
</feature>
<dbReference type="NCBIfam" id="TIGR00879">
    <property type="entry name" value="SP"/>
    <property type="match status" value="1"/>
</dbReference>
<evidence type="ECO:0000256" key="2">
    <source>
        <dbReference type="ARBA" id="ARBA00010992"/>
    </source>
</evidence>
<feature type="transmembrane region" description="Helical" evidence="8">
    <location>
        <begin position="361"/>
        <end position="388"/>
    </location>
</feature>
<reference evidence="10" key="2">
    <citation type="journal article" date="2022" name="Proc. Natl. Acad. Sci. U.S.A.">
        <title>Diploid-dominant life cycles characterize the early evolution of Fungi.</title>
        <authorList>
            <person name="Amses K.R."/>
            <person name="Simmons D.R."/>
            <person name="Longcore J.E."/>
            <person name="Mondo S.J."/>
            <person name="Seto K."/>
            <person name="Jeronimo G.H."/>
            <person name="Bonds A.E."/>
            <person name="Quandt C.A."/>
            <person name="Davis W.J."/>
            <person name="Chang Y."/>
            <person name="Federici B.A."/>
            <person name="Kuo A."/>
            <person name="LaButti K."/>
            <person name="Pangilinan J."/>
            <person name="Andreopoulos W."/>
            <person name="Tritt A."/>
            <person name="Riley R."/>
            <person name="Hundley H."/>
            <person name="Johnson J."/>
            <person name="Lipzen A."/>
            <person name="Barry K."/>
            <person name="Lang B.F."/>
            <person name="Cuomo C.A."/>
            <person name="Buchler N.E."/>
            <person name="Grigoriev I.V."/>
            <person name="Spatafora J.W."/>
            <person name="Stajich J.E."/>
            <person name="James T.Y."/>
        </authorList>
    </citation>
    <scope>NUCLEOTIDE SEQUENCE</scope>
    <source>
        <strain evidence="10">AG</strain>
    </source>
</reference>
<dbReference type="PRINTS" id="PR00171">
    <property type="entry name" value="SUGRTRNSPORT"/>
</dbReference>
<keyword evidence="6 8" id="KW-0472">Membrane</keyword>
<dbReference type="PANTHER" id="PTHR48022:SF46">
    <property type="entry name" value="SUGAR TRANSPORTER, PUTATIVE (AFU_ORTHOLOGUE AFUA_1G11830)-RELATED"/>
    <property type="match status" value="1"/>
</dbReference>
<feature type="transmembrane region" description="Helical" evidence="8">
    <location>
        <begin position="176"/>
        <end position="199"/>
    </location>
</feature>
<evidence type="ECO:0000256" key="5">
    <source>
        <dbReference type="ARBA" id="ARBA00022989"/>
    </source>
</evidence>
<dbReference type="InterPro" id="IPR050360">
    <property type="entry name" value="MFS_Sugar_Transporters"/>
</dbReference>
<proteinExistence type="inferred from homology"/>
<dbReference type="EMBL" id="MU620939">
    <property type="protein sequence ID" value="KAI8577532.1"/>
    <property type="molecule type" value="Genomic_DNA"/>
</dbReference>
<dbReference type="Pfam" id="PF00083">
    <property type="entry name" value="Sugar_tr"/>
    <property type="match status" value="1"/>
</dbReference>
<dbReference type="Gene3D" id="1.20.1250.20">
    <property type="entry name" value="MFS general substrate transporter like domains"/>
    <property type="match status" value="1"/>
</dbReference>
<feature type="transmembrane region" description="Helical" evidence="8">
    <location>
        <begin position="111"/>
        <end position="133"/>
    </location>
</feature>
<evidence type="ECO:0000256" key="7">
    <source>
        <dbReference type="RuleBase" id="RU003346"/>
    </source>
</evidence>
<dbReference type="FunFam" id="1.20.1250.20:FF:000134">
    <property type="entry name" value="MFS sugar transporter protein"/>
    <property type="match status" value="1"/>
</dbReference>
<accession>A0AAD5HB18</accession>
<evidence type="ECO:0000256" key="8">
    <source>
        <dbReference type="SAM" id="Phobius"/>
    </source>
</evidence>
<protein>
    <recommendedName>
        <fullName evidence="9">Major facilitator superfamily (MFS) profile domain-containing protein</fullName>
    </recommendedName>
</protein>
<feature type="transmembrane region" description="Helical" evidence="8">
    <location>
        <begin position="328"/>
        <end position="349"/>
    </location>
</feature>
<gene>
    <name evidence="10" type="ORF">K450DRAFT_201051</name>
</gene>
<dbReference type="GO" id="GO:0016020">
    <property type="term" value="C:membrane"/>
    <property type="evidence" value="ECO:0007669"/>
    <property type="project" value="UniProtKB-SubCell"/>
</dbReference>
<organism evidence="10 11">
    <name type="scientific">Umbelopsis ramanniana AG</name>
    <dbReference type="NCBI Taxonomy" id="1314678"/>
    <lineage>
        <taxon>Eukaryota</taxon>
        <taxon>Fungi</taxon>
        <taxon>Fungi incertae sedis</taxon>
        <taxon>Mucoromycota</taxon>
        <taxon>Mucoromycotina</taxon>
        <taxon>Umbelopsidomycetes</taxon>
        <taxon>Umbelopsidales</taxon>
        <taxon>Umbelopsidaceae</taxon>
        <taxon>Umbelopsis</taxon>
    </lineage>
</organism>
<evidence type="ECO:0000256" key="6">
    <source>
        <dbReference type="ARBA" id="ARBA00023136"/>
    </source>
</evidence>
<reference evidence="10" key="1">
    <citation type="submission" date="2021-06" db="EMBL/GenBank/DDBJ databases">
        <authorList>
            <consortium name="DOE Joint Genome Institute"/>
            <person name="Mondo S.J."/>
            <person name="Amses K.R."/>
            <person name="Simmons D.R."/>
            <person name="Longcore J.E."/>
            <person name="Seto K."/>
            <person name="Alves G.H."/>
            <person name="Bonds A.E."/>
            <person name="Quandt C.A."/>
            <person name="Davis W.J."/>
            <person name="Chang Y."/>
            <person name="Letcher P.M."/>
            <person name="Powell M.J."/>
            <person name="Kuo A."/>
            <person name="Labutti K."/>
            <person name="Pangilinan J."/>
            <person name="Andreopoulos W."/>
            <person name="Tritt A."/>
            <person name="Riley R."/>
            <person name="Hundley H."/>
            <person name="Johnson J."/>
            <person name="Lipzen A."/>
            <person name="Barry K."/>
            <person name="Berbee M.L."/>
            <person name="Buchler N.E."/>
            <person name="Grigoriev I.V."/>
            <person name="Spatafora J.W."/>
            <person name="Stajich J.E."/>
            <person name="James T.Y."/>
        </authorList>
    </citation>
    <scope>NUCLEOTIDE SEQUENCE</scope>
    <source>
        <strain evidence="10">AG</strain>
    </source>
</reference>
<comment type="similarity">
    <text evidence="2 7">Belongs to the major facilitator superfamily. Sugar transporter (TC 2.A.1.1) family.</text>
</comment>
<evidence type="ECO:0000256" key="4">
    <source>
        <dbReference type="ARBA" id="ARBA00022692"/>
    </source>
</evidence>
<feature type="transmembrane region" description="Helical" evidence="8">
    <location>
        <begin position="301"/>
        <end position="321"/>
    </location>
</feature>
<dbReference type="PANTHER" id="PTHR48022">
    <property type="entry name" value="PLASTIDIC GLUCOSE TRANSPORTER 4"/>
    <property type="match status" value="1"/>
</dbReference>
<keyword evidence="3 7" id="KW-0813">Transport</keyword>
<evidence type="ECO:0000259" key="9">
    <source>
        <dbReference type="PROSITE" id="PS50850"/>
    </source>
</evidence>
<keyword evidence="4 8" id="KW-0812">Transmembrane</keyword>
<dbReference type="InterPro" id="IPR020846">
    <property type="entry name" value="MFS_dom"/>
</dbReference>
<comment type="caution">
    <text evidence="10">The sequence shown here is derived from an EMBL/GenBank/DDBJ whole genome shotgun (WGS) entry which is preliminary data.</text>
</comment>
<dbReference type="PROSITE" id="PS00217">
    <property type="entry name" value="SUGAR_TRANSPORT_2"/>
    <property type="match status" value="1"/>
</dbReference>
<dbReference type="InterPro" id="IPR005829">
    <property type="entry name" value="Sugar_transporter_CS"/>
</dbReference>
<dbReference type="SUPFAM" id="SSF103473">
    <property type="entry name" value="MFS general substrate transporter"/>
    <property type="match status" value="1"/>
</dbReference>
<dbReference type="Proteomes" id="UP001206595">
    <property type="component" value="Unassembled WGS sequence"/>
</dbReference>
<comment type="subcellular location">
    <subcellularLocation>
        <location evidence="1">Membrane</location>
        <topology evidence="1">Multi-pass membrane protein</topology>
    </subcellularLocation>
</comment>
<evidence type="ECO:0000313" key="10">
    <source>
        <dbReference type="EMBL" id="KAI8577532.1"/>
    </source>
</evidence>
<keyword evidence="11" id="KW-1185">Reference proteome</keyword>
<feature type="transmembrane region" description="Helical" evidence="8">
    <location>
        <begin position="400"/>
        <end position="420"/>
    </location>
</feature>